<dbReference type="InterPro" id="IPR001647">
    <property type="entry name" value="HTH_TetR"/>
</dbReference>
<dbReference type="Proteomes" id="UP000323856">
    <property type="component" value="Unassembled WGS sequence"/>
</dbReference>
<dbReference type="Gene3D" id="1.10.10.60">
    <property type="entry name" value="Homeodomain-like"/>
    <property type="match status" value="1"/>
</dbReference>
<proteinExistence type="predicted"/>
<evidence type="ECO:0000259" key="6">
    <source>
        <dbReference type="PROSITE" id="PS50977"/>
    </source>
</evidence>
<dbReference type="Pfam" id="PF01156">
    <property type="entry name" value="IU_nuc_hydro"/>
    <property type="match status" value="1"/>
</dbReference>
<dbReference type="PROSITE" id="PS50977">
    <property type="entry name" value="HTH_TETR_2"/>
    <property type="match status" value="1"/>
</dbReference>
<dbReference type="GO" id="GO:0005829">
    <property type="term" value="C:cytosol"/>
    <property type="evidence" value="ECO:0007669"/>
    <property type="project" value="TreeGrafter"/>
</dbReference>
<evidence type="ECO:0000256" key="3">
    <source>
        <dbReference type="ARBA" id="ARBA00023295"/>
    </source>
</evidence>
<reference evidence="7 8" key="1">
    <citation type="submission" date="2019-07" db="EMBL/GenBank/DDBJ databases">
        <title>Analysis of the biochemical properties, biological activity and biotechnological potential of siderophores and biosurfactants produced by Antarctic psychrotolerant bacteria.</title>
        <authorList>
            <person name="Styczynski M."/>
            <person name="Krucon T."/>
            <person name="Decewicz P."/>
            <person name="Dziewit L."/>
        </authorList>
    </citation>
    <scope>NUCLEOTIDE SEQUENCE [LARGE SCALE GENOMIC DNA]</scope>
    <source>
        <strain evidence="7 8">ANT_H27</strain>
    </source>
</reference>
<protein>
    <submittedName>
        <fullName evidence="7">TetR family transcriptional regulator</fullName>
    </submittedName>
</protein>
<evidence type="ECO:0000256" key="5">
    <source>
        <dbReference type="SAM" id="MobiDB-lite"/>
    </source>
</evidence>
<feature type="domain" description="HTH tetR-type" evidence="6">
    <location>
        <begin position="24"/>
        <end position="84"/>
    </location>
</feature>
<comment type="caution">
    <text evidence="7">The sequence shown here is derived from an EMBL/GenBank/DDBJ whole genome shotgun (WGS) entry which is preliminary data.</text>
</comment>
<evidence type="ECO:0000313" key="8">
    <source>
        <dbReference type="Proteomes" id="UP000323856"/>
    </source>
</evidence>
<dbReference type="OrthoDB" id="9797882at2"/>
<dbReference type="PANTHER" id="PTHR12304:SF4">
    <property type="entry name" value="URIDINE NUCLEOSIDASE"/>
    <property type="match status" value="1"/>
</dbReference>
<evidence type="ECO:0000256" key="4">
    <source>
        <dbReference type="PROSITE-ProRule" id="PRU00335"/>
    </source>
</evidence>
<evidence type="ECO:0000256" key="1">
    <source>
        <dbReference type="ARBA" id="ARBA00022801"/>
    </source>
</evidence>
<dbReference type="RefSeq" id="WP_149619790.1">
    <property type="nucleotide sequence ID" value="NZ_VOBL01000011.1"/>
</dbReference>
<dbReference type="GO" id="GO:0008477">
    <property type="term" value="F:purine nucleosidase activity"/>
    <property type="evidence" value="ECO:0007669"/>
    <property type="project" value="TreeGrafter"/>
</dbReference>
<name>A0A5B0EBD6_9MICC</name>
<dbReference type="Gene3D" id="3.90.245.10">
    <property type="entry name" value="Ribonucleoside hydrolase-like"/>
    <property type="match status" value="1"/>
</dbReference>
<gene>
    <name evidence="7" type="ORF">FQ154_11335</name>
</gene>
<dbReference type="InterPro" id="IPR036452">
    <property type="entry name" value="Ribo_hydro-like"/>
</dbReference>
<dbReference type="EMBL" id="VOBL01000011">
    <property type="protein sequence ID" value="KAA0976183.1"/>
    <property type="molecule type" value="Genomic_DNA"/>
</dbReference>
<dbReference type="SUPFAM" id="SSF53590">
    <property type="entry name" value="Nucleoside hydrolase"/>
    <property type="match status" value="1"/>
</dbReference>
<dbReference type="InterPro" id="IPR023186">
    <property type="entry name" value="IUNH"/>
</dbReference>
<keyword evidence="3" id="KW-0326">Glycosidase</keyword>
<sequence length="420" mass="44136">MSEQPRQCPNPEQPAPKRGRPRDTGKDAKILAAAQELLAELGYEQLTREAVAAKVGVSKPTLYRRWVSRAELVAAAVGDLQWSSSVPDNGSLRADFLELAGVWFAEDPMRDAIFVRLLAALPGDEQLRELYTARVSAPRSQALAQVMGNALAHAGIPVALGPHDALARSYGGRAPHVHGINGIGEVRLPDAGLELSPESAPEMLVRLARALAGELRVIAIGPLTNIASALHLDPELPSLVQELTIMGGAALAPGSITAVSETNIHNDPEAAAEVFAAGWEIVLAPLDVTMDHVLEEHDQQTLAASASPAVQAVAAMLGYYLGFYRSVFGRRCSAMHDPPAAAIAIGKVRPASAPYARAVVDATDGPGRGQTICDLRGRHKGHPKPEGARCRVVLAATGDASGEIVRGTLALANAPLAARP</sequence>
<keyword evidence="2 4" id="KW-0238">DNA-binding</keyword>
<dbReference type="PANTHER" id="PTHR12304">
    <property type="entry name" value="INOSINE-URIDINE PREFERRING NUCLEOSIDE HYDROLASE"/>
    <property type="match status" value="1"/>
</dbReference>
<evidence type="ECO:0000256" key="2">
    <source>
        <dbReference type="ARBA" id="ARBA00023125"/>
    </source>
</evidence>
<keyword evidence="1" id="KW-0378">Hydrolase</keyword>
<dbReference type="GO" id="GO:0003677">
    <property type="term" value="F:DNA binding"/>
    <property type="evidence" value="ECO:0007669"/>
    <property type="project" value="UniProtKB-UniRule"/>
</dbReference>
<dbReference type="PRINTS" id="PR00455">
    <property type="entry name" value="HTHTETR"/>
</dbReference>
<feature type="region of interest" description="Disordered" evidence="5">
    <location>
        <begin position="1"/>
        <end position="24"/>
    </location>
</feature>
<feature type="DNA-binding region" description="H-T-H motif" evidence="4">
    <location>
        <begin position="47"/>
        <end position="66"/>
    </location>
</feature>
<dbReference type="AlphaFoldDB" id="A0A5B0EBD6"/>
<organism evidence="7 8">
    <name type="scientific">Paeniglutamicibacter gangotriensis</name>
    <dbReference type="NCBI Taxonomy" id="254787"/>
    <lineage>
        <taxon>Bacteria</taxon>
        <taxon>Bacillati</taxon>
        <taxon>Actinomycetota</taxon>
        <taxon>Actinomycetes</taxon>
        <taxon>Micrococcales</taxon>
        <taxon>Micrococcaceae</taxon>
        <taxon>Paeniglutamicibacter</taxon>
    </lineage>
</organism>
<evidence type="ECO:0000313" key="7">
    <source>
        <dbReference type="EMBL" id="KAA0976183.1"/>
    </source>
</evidence>
<dbReference type="InterPro" id="IPR009057">
    <property type="entry name" value="Homeodomain-like_sf"/>
</dbReference>
<dbReference type="InterPro" id="IPR001910">
    <property type="entry name" value="Inosine/uridine_hydrolase_dom"/>
</dbReference>
<dbReference type="SUPFAM" id="SSF46689">
    <property type="entry name" value="Homeodomain-like"/>
    <property type="match status" value="1"/>
</dbReference>
<accession>A0A5B0EBD6</accession>
<dbReference type="GO" id="GO:0006152">
    <property type="term" value="P:purine nucleoside catabolic process"/>
    <property type="evidence" value="ECO:0007669"/>
    <property type="project" value="TreeGrafter"/>
</dbReference>
<dbReference type="Pfam" id="PF00440">
    <property type="entry name" value="TetR_N"/>
    <property type="match status" value="1"/>
</dbReference>